<dbReference type="Proteomes" id="UP001156882">
    <property type="component" value="Unassembled WGS sequence"/>
</dbReference>
<reference evidence="8" key="1">
    <citation type="journal article" date="2019" name="Int. J. Syst. Evol. Microbiol.">
        <title>The Global Catalogue of Microorganisms (GCM) 10K type strain sequencing project: providing services to taxonomists for standard genome sequencing and annotation.</title>
        <authorList>
            <consortium name="The Broad Institute Genomics Platform"/>
            <consortium name="The Broad Institute Genome Sequencing Center for Infectious Disease"/>
            <person name="Wu L."/>
            <person name="Ma J."/>
        </authorList>
    </citation>
    <scope>NUCLEOTIDE SEQUENCE [LARGE SCALE GENOMIC DNA]</scope>
    <source>
        <strain evidence="8">NBRC 101365</strain>
    </source>
</reference>
<feature type="compositionally biased region" description="Basic and acidic residues" evidence="5">
    <location>
        <begin position="1"/>
        <end position="19"/>
    </location>
</feature>
<gene>
    <name evidence="7" type="ORF">GCM10007874_64250</name>
</gene>
<evidence type="ECO:0000256" key="5">
    <source>
        <dbReference type="SAM" id="MobiDB-lite"/>
    </source>
</evidence>
<dbReference type="EMBL" id="BSPC01000071">
    <property type="protein sequence ID" value="GLS23404.1"/>
    <property type="molecule type" value="Genomic_DNA"/>
</dbReference>
<keyword evidence="8" id="KW-1185">Reference proteome</keyword>
<evidence type="ECO:0000313" key="8">
    <source>
        <dbReference type="Proteomes" id="UP001156882"/>
    </source>
</evidence>
<dbReference type="Pfam" id="PF04228">
    <property type="entry name" value="Zn_peptidase"/>
    <property type="match status" value="1"/>
</dbReference>
<evidence type="ECO:0000313" key="7">
    <source>
        <dbReference type="EMBL" id="GLS23404.1"/>
    </source>
</evidence>
<feature type="region of interest" description="Disordered" evidence="5">
    <location>
        <begin position="1"/>
        <end position="27"/>
    </location>
</feature>
<keyword evidence="4 6" id="KW-0472">Membrane</keyword>
<keyword evidence="2 6" id="KW-0812">Transmembrane</keyword>
<dbReference type="PANTHER" id="PTHR30168:SF0">
    <property type="entry name" value="INNER MEMBRANE PROTEIN"/>
    <property type="match status" value="1"/>
</dbReference>
<evidence type="ECO:0000256" key="4">
    <source>
        <dbReference type="ARBA" id="ARBA00023136"/>
    </source>
</evidence>
<evidence type="ECO:0000256" key="1">
    <source>
        <dbReference type="ARBA" id="ARBA00004167"/>
    </source>
</evidence>
<dbReference type="InterPro" id="IPR007343">
    <property type="entry name" value="Uncharacterised_pept_Zn_put"/>
</dbReference>
<evidence type="ECO:0000256" key="2">
    <source>
        <dbReference type="ARBA" id="ARBA00022692"/>
    </source>
</evidence>
<proteinExistence type="predicted"/>
<dbReference type="RefSeq" id="WP_284316337.1">
    <property type="nucleotide sequence ID" value="NZ_BSPC01000071.1"/>
</dbReference>
<comment type="caution">
    <text evidence="7">The sequence shown here is derived from an EMBL/GenBank/DDBJ whole genome shotgun (WGS) entry which is preliminary data.</text>
</comment>
<protein>
    <submittedName>
        <fullName evidence="7">Membrane protein</fullName>
    </submittedName>
</protein>
<keyword evidence="3 6" id="KW-1133">Transmembrane helix</keyword>
<organism evidence="7 8">
    <name type="scientific">Labrys miyagiensis</name>
    <dbReference type="NCBI Taxonomy" id="346912"/>
    <lineage>
        <taxon>Bacteria</taxon>
        <taxon>Pseudomonadati</taxon>
        <taxon>Pseudomonadota</taxon>
        <taxon>Alphaproteobacteria</taxon>
        <taxon>Hyphomicrobiales</taxon>
        <taxon>Xanthobacteraceae</taxon>
        <taxon>Labrys</taxon>
    </lineage>
</organism>
<dbReference type="PANTHER" id="PTHR30168">
    <property type="entry name" value="PUTATIVE MEMBRANE PROTEIN YPFJ"/>
    <property type="match status" value="1"/>
</dbReference>
<sequence>MKLDDMRASDNVEDRRGDDGGGLGGGGGGFPGGRGTIGLGGLVIVAALYFLVGPDAAMNALQSLSGGGQPQVQQQQQPSRQTAGGGADDASGQFVRKILGSTEDTWTELFKEQAGGRSYTPTELVLFSGATSSACGTAQSAMGPFYCPNDKKVYLDTEFFDEMRNRFNACPAGQGACAFAQAYVIAHEVGHHVQDLLGILPKVHQAQQQTDDAGANALSVRLELQADCLAGVWANRTQQNFKFIEQGDVEGALQTAQAIGDDMLQKKAQGYVVPDSFTHGTSAQRQRWFTTGLKSGQINACNTFNSAQL</sequence>
<name>A0ABQ6CUQ0_9HYPH</name>
<accession>A0ABQ6CUQ0</accession>
<feature type="region of interest" description="Disordered" evidence="5">
    <location>
        <begin position="64"/>
        <end position="90"/>
    </location>
</feature>
<feature type="transmembrane region" description="Helical" evidence="6">
    <location>
        <begin position="35"/>
        <end position="52"/>
    </location>
</feature>
<feature type="compositionally biased region" description="Low complexity" evidence="5">
    <location>
        <begin position="70"/>
        <end position="81"/>
    </location>
</feature>
<evidence type="ECO:0000256" key="3">
    <source>
        <dbReference type="ARBA" id="ARBA00022989"/>
    </source>
</evidence>
<evidence type="ECO:0000256" key="6">
    <source>
        <dbReference type="SAM" id="Phobius"/>
    </source>
</evidence>
<comment type="subcellular location">
    <subcellularLocation>
        <location evidence="1">Membrane</location>
        <topology evidence="1">Single-pass membrane protein</topology>
    </subcellularLocation>
</comment>